<sequence length="870" mass="95096">MHKWRRGLMVLMLVATVSIFCAAGARTLSATNSAPTYTTDAKGTYPAASWQIPHQDTVINAQGDDGQRPDGVTSWAGDPDDRTHSYRQFGNSTQGAYAVRKFARETKTPGRYDVYLNVRGGTTTTTTIEPLDIVFVIDVSGSMEEIKPGTQLQHINSAYRGQNGDYWWRDADDDDVMYRDSNNQRVSMEAFINADKTVLMRNKADHNEFFTRKKVFLGYHYYSTANPGFVADTSGYWDWQTKAQAMRVGLHEFMTQLNTLNAEQKAALHVGAVTFSEPTYATNGKSVALGAVSNAQTAAIDNLVNMDFSGATFTQSGMLDGEQMLNGGRPAARKMMIVLSDGVPTYSYHVTGAQMASGRIFGTDFNYRAVEGLANTAAFSGRTHPHAHNLPERANEYNVNGLTIASTWPATLGTARTIQGNVDVRALGIQLQPDPMADMSVDDVAARFRLVASTDANGKREFERAESPADITAYLLEQAKLVEQELTADVIVDGQVHDPLGTQFKMVSDQCDVTTYGGAQDPRVQLGAAGLTVTGINLGAGQEVRLHYQVQLQTQTPDFKTNYWYQLNGPTTLTPVGADPDTSVNFGVPSARAPARELEIDKHWQVPQNAELPASLLFTVQRRTKASVDPDWVGQVTLTNQDAEDDDYWEHEYFAATGTDGAALAMPAYDDNGQKLRYFVTAEQAPGYAVDIDNDIDWLTSEDDEAAVTNTQYAVTVRKYATGHRELLSGAQFTLRHLDNWQDTGTPVKLNAAVVPGKYSITETVAPPGYAVDKTPHYFRLTAAGQWQTRTGTPISDGIQQKGNGYASGFALTSPTNLVLVVNDEPAPAAVMPHTGGPGNPWWAPLVVFVLGGFAVLVMLQVKHAGRWRE</sequence>
<organism evidence="5 6">
    <name type="scientific">Lacticaseibacillus sharpeae JCM 1186 = DSM 20505</name>
    <dbReference type="NCBI Taxonomy" id="1291052"/>
    <lineage>
        <taxon>Bacteria</taxon>
        <taxon>Bacillati</taxon>
        <taxon>Bacillota</taxon>
        <taxon>Bacilli</taxon>
        <taxon>Lactobacillales</taxon>
        <taxon>Lactobacillaceae</taxon>
        <taxon>Lacticaseibacillus</taxon>
    </lineage>
</organism>
<keyword evidence="1" id="KW-1133">Transmembrane helix</keyword>
<dbReference type="RefSeq" id="WP_156660846.1">
    <property type="nucleotide sequence ID" value="NZ_AYYO01000003.1"/>
</dbReference>
<keyword evidence="6" id="KW-1185">Reference proteome</keyword>
<evidence type="ECO:0000259" key="4">
    <source>
        <dbReference type="Pfam" id="PF21426"/>
    </source>
</evidence>
<dbReference type="STRING" id="1291052.FC18_GL001934"/>
<dbReference type="SUPFAM" id="SSF53300">
    <property type="entry name" value="vWA-like"/>
    <property type="match status" value="1"/>
</dbReference>
<keyword evidence="1" id="KW-0472">Membrane</keyword>
<reference evidence="5 6" key="1">
    <citation type="journal article" date="2015" name="Genome Announc.">
        <title>Expanding the biotechnology potential of lactobacilli through comparative genomics of 213 strains and associated genera.</title>
        <authorList>
            <person name="Sun Z."/>
            <person name="Harris H.M."/>
            <person name="McCann A."/>
            <person name="Guo C."/>
            <person name="Argimon S."/>
            <person name="Zhang W."/>
            <person name="Yang X."/>
            <person name="Jeffery I.B."/>
            <person name="Cooney J.C."/>
            <person name="Kagawa T.F."/>
            <person name="Liu W."/>
            <person name="Song Y."/>
            <person name="Salvetti E."/>
            <person name="Wrobel A."/>
            <person name="Rasinkangas P."/>
            <person name="Parkhill J."/>
            <person name="Rea M.C."/>
            <person name="O'Sullivan O."/>
            <person name="Ritari J."/>
            <person name="Douillard F.P."/>
            <person name="Paul Ross R."/>
            <person name="Yang R."/>
            <person name="Briner A.E."/>
            <person name="Felis G.E."/>
            <person name="de Vos W.M."/>
            <person name="Barrangou R."/>
            <person name="Klaenhammer T.R."/>
            <person name="Caufield P.W."/>
            <person name="Cui Y."/>
            <person name="Zhang H."/>
            <person name="O'Toole P.W."/>
        </authorList>
    </citation>
    <scope>NUCLEOTIDE SEQUENCE [LARGE SCALE GENOMIC DNA]</scope>
    <source>
        <strain evidence="5 6">DSM 20505</strain>
    </source>
</reference>
<dbReference type="Pfam" id="PF17802">
    <property type="entry name" value="SpaA"/>
    <property type="match status" value="1"/>
</dbReference>
<feature type="transmembrane region" description="Helical" evidence="1">
    <location>
        <begin position="842"/>
        <end position="860"/>
    </location>
</feature>
<evidence type="ECO:0000313" key="6">
    <source>
        <dbReference type="Proteomes" id="UP000051679"/>
    </source>
</evidence>
<dbReference type="PATRIC" id="fig|1291052.5.peg.1997"/>
<dbReference type="Proteomes" id="UP000051679">
    <property type="component" value="Unassembled WGS sequence"/>
</dbReference>
<dbReference type="Gene3D" id="3.40.50.410">
    <property type="entry name" value="von Willebrand factor, type A domain"/>
    <property type="match status" value="1"/>
</dbReference>
<dbReference type="InterPro" id="IPR013783">
    <property type="entry name" value="Ig-like_fold"/>
</dbReference>
<gene>
    <name evidence="5" type="ORF">FC18_GL001934</name>
</gene>
<dbReference type="InterPro" id="IPR041033">
    <property type="entry name" value="SpaA_PFL_dom_1"/>
</dbReference>
<dbReference type="OrthoDB" id="2056845at2"/>
<evidence type="ECO:0000256" key="1">
    <source>
        <dbReference type="SAM" id="Phobius"/>
    </source>
</evidence>
<dbReference type="Pfam" id="PF21426">
    <property type="entry name" value="GBS104-like_Ig"/>
    <property type="match status" value="1"/>
</dbReference>
<evidence type="ECO:0000313" key="5">
    <source>
        <dbReference type="EMBL" id="KRM56460.1"/>
    </source>
</evidence>
<dbReference type="EMBL" id="AYYO01000003">
    <property type="protein sequence ID" value="KRM56460.1"/>
    <property type="molecule type" value="Genomic_DNA"/>
</dbReference>
<evidence type="ECO:0000256" key="2">
    <source>
        <dbReference type="SAM" id="SignalP"/>
    </source>
</evidence>
<protein>
    <submittedName>
        <fullName evidence="5">Uncharacterized protein</fullName>
    </submittedName>
</protein>
<keyword evidence="1" id="KW-0812">Transmembrane</keyword>
<comment type="caution">
    <text evidence="5">The sequence shown here is derived from an EMBL/GenBank/DDBJ whole genome shotgun (WGS) entry which is preliminary data.</text>
</comment>
<feature type="domain" description="Tip pilin GBS104-like Ig-like" evidence="4">
    <location>
        <begin position="491"/>
        <end position="592"/>
    </location>
</feature>
<accession>A0A0R1ZZP2</accession>
<dbReference type="InterPro" id="IPR036465">
    <property type="entry name" value="vWFA_dom_sf"/>
</dbReference>
<feature type="signal peptide" evidence="2">
    <location>
        <begin position="1"/>
        <end position="22"/>
    </location>
</feature>
<dbReference type="AlphaFoldDB" id="A0A0R1ZZP2"/>
<dbReference type="Gene3D" id="2.60.40.10">
    <property type="entry name" value="Immunoglobulins"/>
    <property type="match status" value="1"/>
</dbReference>
<keyword evidence="2" id="KW-0732">Signal</keyword>
<evidence type="ECO:0000259" key="3">
    <source>
        <dbReference type="Pfam" id="PF17802"/>
    </source>
</evidence>
<dbReference type="InterPro" id="IPR049319">
    <property type="entry name" value="GBS104-like_Ig"/>
</dbReference>
<dbReference type="Gene3D" id="2.60.40.2110">
    <property type="match status" value="1"/>
</dbReference>
<feature type="chain" id="PRO_5006414671" evidence="2">
    <location>
        <begin position="23"/>
        <end position="870"/>
    </location>
</feature>
<name>A0A0R1ZZP2_9LACO</name>
<proteinExistence type="predicted"/>
<feature type="domain" description="SpaA-like prealbumin fold" evidence="3">
    <location>
        <begin position="715"/>
        <end position="785"/>
    </location>
</feature>